<evidence type="ECO:0000313" key="2">
    <source>
        <dbReference type="EMBL" id="GMH31487.1"/>
    </source>
</evidence>
<evidence type="ECO:0000256" key="1">
    <source>
        <dbReference type="SAM" id="MobiDB-lite"/>
    </source>
</evidence>
<keyword evidence="3" id="KW-1185">Reference proteome</keyword>
<evidence type="ECO:0000313" key="3">
    <source>
        <dbReference type="Proteomes" id="UP001279734"/>
    </source>
</evidence>
<gene>
    <name evidence="2" type="ORF">Nepgr_033330</name>
</gene>
<organism evidence="2 3">
    <name type="scientific">Nepenthes gracilis</name>
    <name type="common">Slender pitcher plant</name>
    <dbReference type="NCBI Taxonomy" id="150966"/>
    <lineage>
        <taxon>Eukaryota</taxon>
        <taxon>Viridiplantae</taxon>
        <taxon>Streptophyta</taxon>
        <taxon>Embryophyta</taxon>
        <taxon>Tracheophyta</taxon>
        <taxon>Spermatophyta</taxon>
        <taxon>Magnoliopsida</taxon>
        <taxon>eudicotyledons</taxon>
        <taxon>Gunneridae</taxon>
        <taxon>Pentapetalae</taxon>
        <taxon>Caryophyllales</taxon>
        <taxon>Nepenthaceae</taxon>
        <taxon>Nepenthes</taxon>
    </lineage>
</organism>
<sequence>MRRSASHTKRFSPTKRKRGQCTKYFFQSIAGNLEYLIALTKEDGSVSSCPGGSLFIDHFSKHLGIWREERTGRSPKSNSGLSFFTPSSMSSARDV</sequence>
<protein>
    <submittedName>
        <fullName evidence="2">Uncharacterized protein</fullName>
    </submittedName>
</protein>
<dbReference type="AlphaFoldDB" id="A0AAD3TMG7"/>
<accession>A0AAD3TMG7</accession>
<reference evidence="2" key="1">
    <citation type="submission" date="2023-05" db="EMBL/GenBank/DDBJ databases">
        <title>Nepenthes gracilis genome sequencing.</title>
        <authorList>
            <person name="Fukushima K."/>
        </authorList>
    </citation>
    <scope>NUCLEOTIDE SEQUENCE</scope>
    <source>
        <strain evidence="2">SING2019-196</strain>
    </source>
</reference>
<proteinExistence type="predicted"/>
<dbReference type="Proteomes" id="UP001279734">
    <property type="component" value="Unassembled WGS sequence"/>
</dbReference>
<feature type="region of interest" description="Disordered" evidence="1">
    <location>
        <begin position="70"/>
        <end position="95"/>
    </location>
</feature>
<comment type="caution">
    <text evidence="2">The sequence shown here is derived from an EMBL/GenBank/DDBJ whole genome shotgun (WGS) entry which is preliminary data.</text>
</comment>
<feature type="compositionally biased region" description="Polar residues" evidence="1">
    <location>
        <begin position="74"/>
        <end position="95"/>
    </location>
</feature>
<name>A0AAD3TMG7_NEPGR</name>
<dbReference type="EMBL" id="BSYO01000040">
    <property type="protein sequence ID" value="GMH31487.1"/>
    <property type="molecule type" value="Genomic_DNA"/>
</dbReference>